<dbReference type="InterPro" id="IPR009045">
    <property type="entry name" value="Zn_M74/Hedgehog-like"/>
</dbReference>
<protein>
    <recommendedName>
        <fullName evidence="9 10">D-alanyl-D-alanine dipeptidase</fullName>
        <shortName evidence="9 10">D-Ala-D-Ala dipeptidase</shortName>
        <ecNumber evidence="9 10">3.4.13.22</ecNumber>
    </recommendedName>
</protein>
<proteinExistence type="inferred from homology"/>
<keyword evidence="7 9" id="KW-0482">Metalloprotease</keyword>
<evidence type="ECO:0000313" key="12">
    <source>
        <dbReference type="Proteomes" id="UP000331127"/>
    </source>
</evidence>
<keyword evidence="6 9" id="KW-0224">Dipeptidase</keyword>
<accession>A0A5M3X7E5</accession>
<dbReference type="PIRSF" id="PIRSF026671">
    <property type="entry name" value="AA_dipeptidase"/>
    <property type="match status" value="1"/>
</dbReference>
<comment type="function">
    <text evidence="9 10">Catalyzes hydrolysis of the D-alanyl-D-alanine dipeptide.</text>
</comment>
<dbReference type="HAMAP" id="MF_01924">
    <property type="entry name" value="A_A_dipeptidase"/>
    <property type="match status" value="1"/>
</dbReference>
<keyword evidence="4 9" id="KW-0378">Hydrolase</keyword>
<name>A0A5M3X7E5_9ACTN</name>
<feature type="binding site" evidence="9">
    <location>
        <position position="118"/>
    </location>
    <ligand>
        <name>Zn(2+)</name>
        <dbReference type="ChEBI" id="CHEBI:29105"/>
        <note>catalytic</note>
    </ligand>
</feature>
<dbReference type="GO" id="GO:0008270">
    <property type="term" value="F:zinc ion binding"/>
    <property type="evidence" value="ECO:0007669"/>
    <property type="project" value="UniProtKB-UniRule"/>
</dbReference>
<dbReference type="EMBL" id="BLAE01000132">
    <property type="protein sequence ID" value="GES17010.1"/>
    <property type="molecule type" value="Genomic_DNA"/>
</dbReference>
<evidence type="ECO:0000256" key="10">
    <source>
        <dbReference type="PIRNR" id="PIRNR026671"/>
    </source>
</evidence>
<dbReference type="PANTHER" id="PTHR43126">
    <property type="entry name" value="D-ALANYL-D-ALANINE DIPEPTIDASE"/>
    <property type="match status" value="1"/>
</dbReference>
<reference evidence="11 12" key="1">
    <citation type="submission" date="2019-10" db="EMBL/GenBank/DDBJ databases">
        <title>Whole genome shotgun sequence of Acrocarpospora macrocephala NBRC 16266.</title>
        <authorList>
            <person name="Ichikawa N."/>
            <person name="Kimura A."/>
            <person name="Kitahashi Y."/>
            <person name="Komaki H."/>
            <person name="Oguchi A."/>
        </authorList>
    </citation>
    <scope>NUCLEOTIDE SEQUENCE [LARGE SCALE GENOMIC DNA]</scope>
    <source>
        <strain evidence="11 12">NBRC 16266</strain>
    </source>
</reference>
<keyword evidence="3 9" id="KW-0479">Metal-binding</keyword>
<evidence type="ECO:0000256" key="1">
    <source>
        <dbReference type="ARBA" id="ARBA00001362"/>
    </source>
</evidence>
<feature type="binding site" evidence="9">
    <location>
        <position position="125"/>
    </location>
    <ligand>
        <name>Zn(2+)</name>
        <dbReference type="ChEBI" id="CHEBI:29105"/>
        <note>catalytic</note>
    </ligand>
</feature>
<dbReference type="GO" id="GO:0006508">
    <property type="term" value="P:proteolysis"/>
    <property type="evidence" value="ECO:0007669"/>
    <property type="project" value="UniProtKB-KW"/>
</dbReference>
<evidence type="ECO:0000256" key="4">
    <source>
        <dbReference type="ARBA" id="ARBA00022801"/>
    </source>
</evidence>
<evidence type="ECO:0000256" key="2">
    <source>
        <dbReference type="ARBA" id="ARBA00022670"/>
    </source>
</evidence>
<dbReference type="SUPFAM" id="SSF55166">
    <property type="entry name" value="Hedgehog/DD-peptidase"/>
    <property type="match status" value="1"/>
</dbReference>
<dbReference type="AlphaFoldDB" id="A0A5M3X7E5"/>
<comment type="caution">
    <text evidence="11">The sequence shown here is derived from an EMBL/GenBank/DDBJ whole genome shotgun (WGS) entry which is preliminary data.</text>
</comment>
<keyword evidence="2 9" id="KW-0645">Protease</keyword>
<organism evidence="11 12">
    <name type="scientific">Acrocarpospora macrocephala</name>
    <dbReference type="NCBI Taxonomy" id="150177"/>
    <lineage>
        <taxon>Bacteria</taxon>
        <taxon>Bacillati</taxon>
        <taxon>Actinomycetota</taxon>
        <taxon>Actinomycetes</taxon>
        <taxon>Streptosporangiales</taxon>
        <taxon>Streptosporangiaceae</taxon>
        <taxon>Acrocarpospora</taxon>
    </lineage>
</organism>
<evidence type="ECO:0000256" key="9">
    <source>
        <dbReference type="HAMAP-Rule" id="MF_01924"/>
    </source>
</evidence>
<dbReference type="GO" id="GO:0008237">
    <property type="term" value="F:metallopeptidase activity"/>
    <property type="evidence" value="ECO:0007669"/>
    <property type="project" value="UniProtKB-KW"/>
</dbReference>
<comment type="similarity">
    <text evidence="9 10">Belongs to the peptidase M15D family.</text>
</comment>
<dbReference type="PANTHER" id="PTHR43126:SF2">
    <property type="entry name" value="D-ALANYL-D-ALANINE DIPEPTIDASE"/>
    <property type="match status" value="1"/>
</dbReference>
<evidence type="ECO:0000256" key="8">
    <source>
        <dbReference type="ARBA" id="ARBA00023316"/>
    </source>
</evidence>
<dbReference type="Gene3D" id="3.30.1380.10">
    <property type="match status" value="1"/>
</dbReference>
<evidence type="ECO:0000256" key="6">
    <source>
        <dbReference type="ARBA" id="ARBA00022997"/>
    </source>
</evidence>
<evidence type="ECO:0000256" key="5">
    <source>
        <dbReference type="ARBA" id="ARBA00022833"/>
    </source>
</evidence>
<dbReference type="OrthoDB" id="9801430at2"/>
<keyword evidence="8 10" id="KW-0961">Cell wall biogenesis/degradation</keyword>
<dbReference type="GO" id="GO:0160237">
    <property type="term" value="F:D-Ala-D-Ala dipeptidase activity"/>
    <property type="evidence" value="ECO:0007669"/>
    <property type="project" value="UniProtKB-EC"/>
</dbReference>
<feature type="active site" description="Proton donor/acceptor" evidence="9">
    <location>
        <position position="183"/>
    </location>
</feature>
<dbReference type="Proteomes" id="UP000331127">
    <property type="component" value="Unassembled WGS sequence"/>
</dbReference>
<keyword evidence="5 9" id="KW-0862">Zinc</keyword>
<dbReference type="InterPro" id="IPR000755">
    <property type="entry name" value="A_A_dipeptidase"/>
</dbReference>
<comment type="catalytic activity">
    <reaction evidence="1 9 10">
        <text>D-alanyl-D-alanine + H2O = 2 D-alanine</text>
        <dbReference type="Rhea" id="RHEA:20661"/>
        <dbReference type="ChEBI" id="CHEBI:15377"/>
        <dbReference type="ChEBI" id="CHEBI:57416"/>
        <dbReference type="ChEBI" id="CHEBI:57822"/>
        <dbReference type="EC" id="3.4.13.22"/>
    </reaction>
</comment>
<dbReference type="GO" id="GO:0071555">
    <property type="term" value="P:cell wall organization"/>
    <property type="evidence" value="ECO:0007669"/>
    <property type="project" value="UniProtKB-KW"/>
</dbReference>
<dbReference type="Pfam" id="PF01427">
    <property type="entry name" value="Peptidase_M15"/>
    <property type="match status" value="1"/>
</dbReference>
<sequence>MILLSDPAIGRMPIEESGEALRDLRTVQALRLDSRLADPEGAYAHLRLGVVDLLVTAQTMLPPGLRLLVVEGFRPLERQEQYFQAHVDRLRTAHPGHDDVWYHQRASRYISPPEVAPHVTGGAVDLTLCDADGKELWLGTEVNDTDTEDCHTASVEISAEAREHRRILGEMLTTVGLINYPTEWWHWSYGDRYWAYTNGASAARYGPVTQALL</sequence>
<evidence type="ECO:0000313" key="11">
    <source>
        <dbReference type="EMBL" id="GES17010.1"/>
    </source>
</evidence>
<dbReference type="EC" id="3.4.13.22" evidence="9 10"/>
<evidence type="ECO:0000256" key="7">
    <source>
        <dbReference type="ARBA" id="ARBA00023049"/>
    </source>
</evidence>
<keyword evidence="12" id="KW-1185">Reference proteome</keyword>
<feature type="binding site" evidence="9">
    <location>
        <position position="186"/>
    </location>
    <ligand>
        <name>Zn(2+)</name>
        <dbReference type="ChEBI" id="CHEBI:29105"/>
        <note>catalytic</note>
    </ligand>
</feature>
<dbReference type="RefSeq" id="WP_155361990.1">
    <property type="nucleotide sequence ID" value="NZ_BAAAHL010000031.1"/>
</dbReference>
<feature type="site" description="Transition state stabilizer" evidence="9">
    <location>
        <position position="74"/>
    </location>
</feature>
<comment type="cofactor">
    <cofactor evidence="9">
        <name>Zn(2+)</name>
        <dbReference type="ChEBI" id="CHEBI:29105"/>
    </cofactor>
    <text evidence="9">Binds 1 zinc ion per subunit.</text>
</comment>
<gene>
    <name evidence="11" type="ORF">Amac_106080</name>
</gene>
<evidence type="ECO:0000256" key="3">
    <source>
        <dbReference type="ARBA" id="ARBA00022723"/>
    </source>
</evidence>